<dbReference type="Proteomes" id="UP000507470">
    <property type="component" value="Unassembled WGS sequence"/>
</dbReference>
<evidence type="ECO:0000259" key="1">
    <source>
        <dbReference type="Pfam" id="PF01926"/>
    </source>
</evidence>
<organism evidence="2 3">
    <name type="scientific">Mytilus coruscus</name>
    <name type="common">Sea mussel</name>
    <dbReference type="NCBI Taxonomy" id="42192"/>
    <lineage>
        <taxon>Eukaryota</taxon>
        <taxon>Metazoa</taxon>
        <taxon>Spiralia</taxon>
        <taxon>Lophotrochozoa</taxon>
        <taxon>Mollusca</taxon>
        <taxon>Bivalvia</taxon>
        <taxon>Autobranchia</taxon>
        <taxon>Pteriomorphia</taxon>
        <taxon>Mytilida</taxon>
        <taxon>Mytiloidea</taxon>
        <taxon>Mytilidae</taxon>
        <taxon>Mytilinae</taxon>
        <taxon>Mytilus</taxon>
    </lineage>
</organism>
<dbReference type="GO" id="GO:0005525">
    <property type="term" value="F:GTP binding"/>
    <property type="evidence" value="ECO:0007669"/>
    <property type="project" value="InterPro"/>
</dbReference>
<reference evidence="2 3" key="1">
    <citation type="submission" date="2020-06" db="EMBL/GenBank/DDBJ databases">
        <authorList>
            <person name="Li R."/>
            <person name="Bekaert M."/>
        </authorList>
    </citation>
    <scope>NUCLEOTIDE SEQUENCE [LARGE SCALE GENOMIC DNA]</scope>
    <source>
        <strain evidence="3">wild</strain>
    </source>
</reference>
<dbReference type="InterPro" id="IPR006073">
    <property type="entry name" value="GTP-bd"/>
</dbReference>
<sequence>MSLPANEKQLQELFFSGKRHPAMKMSDNAMKMKRSPNQVFILLVGLSGAGKSSTVNYLFETNLAKTSEVRSETRSTTEYTVSLESTEWRIPDLLLSIVDTPGFCDTNGLEQDAKNIMSIKYFLESHPHIRNSYPNLVMIVLGIHDNRIDGVSTNFARVLRGIRKVNAIDCYNPNVVVVLTHATSIARNRKRWEKLVETKKAQVQAVVKLHLGINPEIVIQENKPEDNDLELNGDWYLLPNGDKQPKILYQACERVLNRANDEIGHEAVAVCFRPGIDKSVKPGRIINSSEVTMEDC</sequence>
<name>A0A6J8C1Q6_MYTCO</name>
<keyword evidence="3" id="KW-1185">Reference proteome</keyword>
<dbReference type="SUPFAM" id="SSF52540">
    <property type="entry name" value="P-loop containing nucleoside triphosphate hydrolases"/>
    <property type="match status" value="1"/>
</dbReference>
<dbReference type="PANTHER" id="PTHR32046">
    <property type="entry name" value="G DOMAIN-CONTAINING PROTEIN"/>
    <property type="match status" value="1"/>
</dbReference>
<proteinExistence type="predicted"/>
<accession>A0A6J8C1Q6</accession>
<feature type="domain" description="G" evidence="1">
    <location>
        <begin position="41"/>
        <end position="128"/>
    </location>
</feature>
<protein>
    <recommendedName>
        <fullName evidence="1">G domain-containing protein</fullName>
    </recommendedName>
</protein>
<dbReference type="Pfam" id="PF01926">
    <property type="entry name" value="MMR_HSR1"/>
    <property type="match status" value="1"/>
</dbReference>
<evidence type="ECO:0000313" key="2">
    <source>
        <dbReference type="EMBL" id="CAC5390328.1"/>
    </source>
</evidence>
<dbReference type="EMBL" id="CACVKT020004498">
    <property type="protein sequence ID" value="CAC5390328.1"/>
    <property type="molecule type" value="Genomic_DNA"/>
</dbReference>
<dbReference type="AlphaFoldDB" id="A0A6J8C1Q6"/>
<gene>
    <name evidence="2" type="ORF">MCOR_25433</name>
</gene>
<dbReference type="PANTHER" id="PTHR32046:SF11">
    <property type="entry name" value="IMMUNE-ASSOCIATED NUCLEOTIDE-BINDING PROTEIN 10-LIKE"/>
    <property type="match status" value="1"/>
</dbReference>
<dbReference type="InterPro" id="IPR027417">
    <property type="entry name" value="P-loop_NTPase"/>
</dbReference>
<dbReference type="Gene3D" id="3.40.50.300">
    <property type="entry name" value="P-loop containing nucleotide triphosphate hydrolases"/>
    <property type="match status" value="1"/>
</dbReference>
<evidence type="ECO:0000313" key="3">
    <source>
        <dbReference type="Proteomes" id="UP000507470"/>
    </source>
</evidence>
<dbReference type="OrthoDB" id="6054784at2759"/>